<gene>
    <name evidence="1" type="ORF">JM658_12825</name>
</gene>
<name>A0ABS9J5K7_9FLAO</name>
<dbReference type="RefSeq" id="WP_236959678.1">
    <property type="nucleotide sequence ID" value="NZ_JAETXX010000009.1"/>
</dbReference>
<evidence type="ECO:0000313" key="2">
    <source>
        <dbReference type="Proteomes" id="UP000829517"/>
    </source>
</evidence>
<dbReference type="Pfam" id="PF11376">
    <property type="entry name" value="DUF3179"/>
    <property type="match status" value="1"/>
</dbReference>
<organism evidence="1 2">
    <name type="scientific">Joostella atrarenae</name>
    <dbReference type="NCBI Taxonomy" id="679257"/>
    <lineage>
        <taxon>Bacteria</taxon>
        <taxon>Pseudomonadati</taxon>
        <taxon>Bacteroidota</taxon>
        <taxon>Flavobacteriia</taxon>
        <taxon>Flavobacteriales</taxon>
        <taxon>Flavobacteriaceae</taxon>
        <taxon>Joostella</taxon>
    </lineage>
</organism>
<dbReference type="InterPro" id="IPR021516">
    <property type="entry name" value="DUF3179"/>
</dbReference>
<comment type="caution">
    <text evidence="1">The sequence shown here is derived from an EMBL/GenBank/DDBJ whole genome shotgun (WGS) entry which is preliminary data.</text>
</comment>
<keyword evidence="2" id="KW-1185">Reference proteome</keyword>
<evidence type="ECO:0000313" key="1">
    <source>
        <dbReference type="EMBL" id="MCF8715712.1"/>
    </source>
</evidence>
<reference evidence="1 2" key="1">
    <citation type="submission" date="2021-01" db="EMBL/GenBank/DDBJ databases">
        <title>Genome sequencing of Joostella atrarenae M1-2 (= KCTC 23194).</title>
        <authorList>
            <person name="Zakaria M.R."/>
            <person name="Lam M.Q."/>
            <person name="Chong C.S."/>
        </authorList>
    </citation>
    <scope>NUCLEOTIDE SEQUENCE [LARGE SCALE GENOMIC DNA]</scope>
    <source>
        <strain evidence="1 2">M1-2</strain>
    </source>
</reference>
<dbReference type="Proteomes" id="UP000829517">
    <property type="component" value="Unassembled WGS sequence"/>
</dbReference>
<sequence length="477" mass="54788">MSPFNLIIGLFVMLMICSDYTSEISEMPLQHTEKVKQNKEGKIMNITQNTMMNHFLNLVISKDKKVLENAITAIDENWQEGYEIMLIESIYFSRNSDLILKLISLLEEKTDQKFGYDFDKWFHWLWNKDANYQDEYFEYKAKVHSLIDLKFRGYFEDRASESIIRLDEVRWGGVKQDGIPPLRQPKMITKNDANYLNDSDIVFGIEVNGDARAYPKRILAWHEMFVDNVGGIDVAGVYCTLCGTVILYETEVNGVNHEIGTSGFLYRSNKLMYDKATQSLWSTLEGEPVIGPLVGKGIKLPYRSVVTTTWGEWKKRHPATQVLSLDTGFERDYGEGKAYNDYFSTDKLMFTVPNEDTSELKNKDEILSIRHASFPKENIAISSKFLKKNSIYETSIGNIKLVVLTDKSGAHRVYQTNGLKLVNFQDEMSVIDVTGKIWNITENKLIAEDGSILTRFATHNAFWFGYKAAFPNVKLIK</sequence>
<proteinExistence type="predicted"/>
<protein>
    <submittedName>
        <fullName evidence="1">DUF3179 domain-containing protein</fullName>
    </submittedName>
</protein>
<accession>A0ABS9J5K7</accession>
<dbReference type="EMBL" id="JAETXX010000009">
    <property type="protein sequence ID" value="MCF8715712.1"/>
    <property type="molecule type" value="Genomic_DNA"/>
</dbReference>